<gene>
    <name evidence="2" type="ORF">ENJ98_07075</name>
</gene>
<comment type="caution">
    <text evidence="2">The sequence shown here is derived from an EMBL/GenBank/DDBJ whole genome shotgun (WGS) entry which is preliminary data.</text>
</comment>
<dbReference type="PIRSF" id="PIRSF005610">
    <property type="entry name" value="SirB"/>
    <property type="match status" value="1"/>
</dbReference>
<dbReference type="Pfam" id="PF04247">
    <property type="entry name" value="SirB"/>
    <property type="match status" value="1"/>
</dbReference>
<dbReference type="AlphaFoldDB" id="A0A7C5N4X2"/>
<dbReference type="Proteomes" id="UP000886100">
    <property type="component" value="Unassembled WGS sequence"/>
</dbReference>
<reference evidence="2" key="1">
    <citation type="journal article" date="2020" name="mSystems">
        <title>Genome- and Community-Level Interaction Insights into Carbon Utilization and Element Cycling Functions of Hydrothermarchaeota in Hydrothermal Sediment.</title>
        <authorList>
            <person name="Zhou Z."/>
            <person name="Liu Y."/>
            <person name="Xu W."/>
            <person name="Pan J."/>
            <person name="Luo Z.H."/>
            <person name="Li M."/>
        </authorList>
    </citation>
    <scope>NUCLEOTIDE SEQUENCE [LARGE SCALE GENOMIC DNA]</scope>
    <source>
        <strain evidence="2">HyVt-535</strain>
    </source>
</reference>
<sequence length="124" mass="13854">MDHSLLKLVHLSCVVLSITGFTLRALLMLTGSSLLRRRWVRTVPHFVDTLLFFSGLGLAYNLHQYPGTSPWLTAKLVALVLYVLFGAVALRGRNLPRRLTALVLAYVTFAYMASVALTKNPLPW</sequence>
<feature type="transmembrane region" description="Helical" evidence="1">
    <location>
        <begin position="6"/>
        <end position="27"/>
    </location>
</feature>
<organism evidence="2">
    <name type="scientific">Thiolapillus brandeum</name>
    <dbReference type="NCBI Taxonomy" id="1076588"/>
    <lineage>
        <taxon>Bacteria</taxon>
        <taxon>Pseudomonadati</taxon>
        <taxon>Pseudomonadota</taxon>
        <taxon>Gammaproteobacteria</taxon>
        <taxon>Chromatiales</taxon>
        <taxon>Sedimenticolaceae</taxon>
        <taxon>Thiolapillus</taxon>
    </lineage>
</organism>
<accession>A0A7C5N4X2</accession>
<feature type="transmembrane region" description="Helical" evidence="1">
    <location>
        <begin position="99"/>
        <end position="118"/>
    </location>
</feature>
<dbReference type="PANTHER" id="PTHR39594:SF1">
    <property type="entry name" value="PROTEIN YCHQ"/>
    <property type="match status" value="1"/>
</dbReference>
<evidence type="ECO:0000256" key="1">
    <source>
        <dbReference type="SAM" id="Phobius"/>
    </source>
</evidence>
<dbReference type="PANTHER" id="PTHR39594">
    <property type="entry name" value="PROTEIN YCHQ"/>
    <property type="match status" value="1"/>
</dbReference>
<proteinExistence type="predicted"/>
<dbReference type="GO" id="GO:0005886">
    <property type="term" value="C:plasma membrane"/>
    <property type="evidence" value="ECO:0007669"/>
    <property type="project" value="TreeGrafter"/>
</dbReference>
<keyword evidence="1" id="KW-1133">Transmembrane helix</keyword>
<keyword evidence="1" id="KW-0472">Membrane</keyword>
<name>A0A7C5N4X2_9GAMM</name>
<keyword evidence="1" id="KW-0812">Transmembrane</keyword>
<feature type="transmembrane region" description="Helical" evidence="1">
    <location>
        <begin position="72"/>
        <end position="90"/>
    </location>
</feature>
<dbReference type="InterPro" id="IPR007360">
    <property type="entry name" value="SirB"/>
</dbReference>
<feature type="transmembrane region" description="Helical" evidence="1">
    <location>
        <begin position="39"/>
        <end position="60"/>
    </location>
</feature>
<protein>
    <submittedName>
        <fullName evidence="2">Regulator SirB</fullName>
    </submittedName>
</protein>
<dbReference type="EMBL" id="DROM01000425">
    <property type="protein sequence ID" value="HHH13984.1"/>
    <property type="molecule type" value="Genomic_DNA"/>
</dbReference>
<evidence type="ECO:0000313" key="2">
    <source>
        <dbReference type="EMBL" id="HHH13984.1"/>
    </source>
</evidence>